<sequence length="192" mass="22470">MMIFINNKKIARESLNRPTSKQTSFLSEEELQSIDRWLSKMGQNIFESTSQIASNAKKTMGLKYKIIGHGVFRIVYDLNNGYVLKVAIRRKGLGCNETEMKTYRNSPTHLRKHLCPVKEYGHGWIIMKKMDRLSPMMEKSHKHKISEIKSEFLQHGIIPKDIKEENIALSNEGEIIVIDYGHFREEVRWGFW</sequence>
<organism evidence="1 2">
    <name type="scientific">Rossellomorea pakistanensis</name>
    <dbReference type="NCBI Taxonomy" id="992288"/>
    <lineage>
        <taxon>Bacteria</taxon>
        <taxon>Bacillati</taxon>
        <taxon>Bacillota</taxon>
        <taxon>Bacilli</taxon>
        <taxon>Bacillales</taxon>
        <taxon>Bacillaceae</taxon>
        <taxon>Rossellomorea</taxon>
    </lineage>
</organism>
<dbReference type="EMBL" id="JAFBDZ010000004">
    <property type="protein sequence ID" value="MBM7587450.1"/>
    <property type="molecule type" value="Genomic_DNA"/>
</dbReference>
<reference evidence="1 2" key="1">
    <citation type="submission" date="2021-01" db="EMBL/GenBank/DDBJ databases">
        <title>Genomic Encyclopedia of Type Strains, Phase IV (KMG-IV): sequencing the most valuable type-strain genomes for metagenomic binning, comparative biology and taxonomic classification.</title>
        <authorList>
            <person name="Goeker M."/>
        </authorList>
    </citation>
    <scope>NUCLEOTIDE SEQUENCE [LARGE SCALE GENOMIC DNA]</scope>
    <source>
        <strain evidence="1 2">DSM 24834</strain>
    </source>
</reference>
<dbReference type="RefSeq" id="WP_205174616.1">
    <property type="nucleotide sequence ID" value="NZ_JAFBDZ010000004.1"/>
</dbReference>
<dbReference type="InterPro" id="IPR011009">
    <property type="entry name" value="Kinase-like_dom_sf"/>
</dbReference>
<dbReference type="Gene3D" id="3.30.200.20">
    <property type="entry name" value="Phosphorylase Kinase, domain 1"/>
    <property type="match status" value="1"/>
</dbReference>
<dbReference type="SUPFAM" id="SSF56112">
    <property type="entry name" value="Protein kinase-like (PK-like)"/>
    <property type="match status" value="1"/>
</dbReference>
<evidence type="ECO:0000313" key="1">
    <source>
        <dbReference type="EMBL" id="MBM7587450.1"/>
    </source>
</evidence>
<comment type="caution">
    <text evidence="1">The sequence shown here is derived from an EMBL/GenBank/DDBJ whole genome shotgun (WGS) entry which is preliminary data.</text>
</comment>
<name>A0ABS2NI00_9BACI</name>
<dbReference type="Proteomes" id="UP001646157">
    <property type="component" value="Unassembled WGS sequence"/>
</dbReference>
<keyword evidence="2" id="KW-1185">Reference proteome</keyword>
<proteinExistence type="predicted"/>
<protein>
    <recommendedName>
        <fullName evidence="3">Protein kinase domain-containing protein</fullName>
    </recommendedName>
</protein>
<gene>
    <name evidence="1" type="ORF">JOC86_004023</name>
</gene>
<evidence type="ECO:0000313" key="2">
    <source>
        <dbReference type="Proteomes" id="UP001646157"/>
    </source>
</evidence>
<accession>A0ABS2NI00</accession>
<dbReference type="Gene3D" id="1.10.510.10">
    <property type="entry name" value="Transferase(Phosphotransferase) domain 1"/>
    <property type="match status" value="1"/>
</dbReference>
<evidence type="ECO:0008006" key="3">
    <source>
        <dbReference type="Google" id="ProtNLM"/>
    </source>
</evidence>